<protein>
    <recommendedName>
        <fullName evidence="2">DUF6458 domain-containing protein</fullName>
    </recommendedName>
</protein>
<dbReference type="Pfam" id="PF20059">
    <property type="entry name" value="DUF6458"/>
    <property type="match status" value="1"/>
</dbReference>
<comment type="caution">
    <text evidence="3">The sequence shown here is derived from an EMBL/GenBank/DDBJ whole genome shotgun (WGS) entry which is preliminary data.</text>
</comment>
<dbReference type="Proteomes" id="UP000649739">
    <property type="component" value="Unassembled WGS sequence"/>
</dbReference>
<accession>A0A8J3B4M9</accession>
<dbReference type="AlphaFoldDB" id="A0A8J3B4M9"/>
<keyword evidence="1" id="KW-0812">Transmembrane</keyword>
<dbReference type="RefSeq" id="WP_189169648.1">
    <property type="nucleotide sequence ID" value="NZ_BMQB01000003.1"/>
</dbReference>
<evidence type="ECO:0000256" key="1">
    <source>
        <dbReference type="SAM" id="Phobius"/>
    </source>
</evidence>
<sequence>MGIGGGIFLMAIGAILAYAINVDVKYVDLRVTGWIFILTGLVTVLLTIWYLMSRRRQNGTMRGVDRSVLEETRLAHGHAVVDPEPIASHLRPPMEP</sequence>
<evidence type="ECO:0000313" key="3">
    <source>
        <dbReference type="EMBL" id="GGJ89185.1"/>
    </source>
</evidence>
<evidence type="ECO:0000259" key="2">
    <source>
        <dbReference type="Pfam" id="PF20059"/>
    </source>
</evidence>
<keyword evidence="1" id="KW-1133">Transmembrane helix</keyword>
<reference evidence="3" key="2">
    <citation type="submission" date="2020-09" db="EMBL/GenBank/DDBJ databases">
        <authorList>
            <person name="Sun Q."/>
            <person name="Ohkuma M."/>
        </authorList>
    </citation>
    <scope>NUCLEOTIDE SEQUENCE</scope>
    <source>
        <strain evidence="3">JCM 3090</strain>
    </source>
</reference>
<feature type="domain" description="DUF6458" evidence="2">
    <location>
        <begin position="1"/>
        <end position="61"/>
    </location>
</feature>
<keyword evidence="4" id="KW-1185">Reference proteome</keyword>
<feature type="transmembrane region" description="Helical" evidence="1">
    <location>
        <begin position="7"/>
        <end position="27"/>
    </location>
</feature>
<keyword evidence="1" id="KW-0472">Membrane</keyword>
<dbReference type="EMBL" id="BMQB01000003">
    <property type="protein sequence ID" value="GGJ89185.1"/>
    <property type="molecule type" value="Genomic_DNA"/>
</dbReference>
<proteinExistence type="predicted"/>
<name>A0A8J3B4M9_9ACTN</name>
<organism evidence="3 4">
    <name type="scientific">Pilimelia anulata</name>
    <dbReference type="NCBI Taxonomy" id="53371"/>
    <lineage>
        <taxon>Bacteria</taxon>
        <taxon>Bacillati</taxon>
        <taxon>Actinomycetota</taxon>
        <taxon>Actinomycetes</taxon>
        <taxon>Micromonosporales</taxon>
        <taxon>Micromonosporaceae</taxon>
        <taxon>Pilimelia</taxon>
    </lineage>
</organism>
<feature type="transmembrane region" description="Helical" evidence="1">
    <location>
        <begin position="33"/>
        <end position="52"/>
    </location>
</feature>
<reference evidence="3" key="1">
    <citation type="journal article" date="2014" name="Int. J. Syst. Evol. Microbiol.">
        <title>Complete genome sequence of Corynebacterium casei LMG S-19264T (=DSM 44701T), isolated from a smear-ripened cheese.</title>
        <authorList>
            <consortium name="US DOE Joint Genome Institute (JGI-PGF)"/>
            <person name="Walter F."/>
            <person name="Albersmeier A."/>
            <person name="Kalinowski J."/>
            <person name="Ruckert C."/>
        </authorList>
    </citation>
    <scope>NUCLEOTIDE SEQUENCE</scope>
    <source>
        <strain evidence="3">JCM 3090</strain>
    </source>
</reference>
<dbReference type="InterPro" id="IPR045597">
    <property type="entry name" value="DUF6458"/>
</dbReference>
<evidence type="ECO:0000313" key="4">
    <source>
        <dbReference type="Proteomes" id="UP000649739"/>
    </source>
</evidence>
<gene>
    <name evidence="3" type="ORF">GCM10010123_18450</name>
</gene>